<dbReference type="RefSeq" id="WP_330196739.1">
    <property type="nucleotide sequence ID" value="NZ_JAZDRO010000004.1"/>
</dbReference>
<name>A0ABU7M038_9PROT</name>
<dbReference type="Pfam" id="PF02604">
    <property type="entry name" value="PhdYeFM_antitox"/>
    <property type="match status" value="1"/>
</dbReference>
<dbReference type="InterPro" id="IPR051405">
    <property type="entry name" value="phD/YefM_antitoxin"/>
</dbReference>
<dbReference type="InterPro" id="IPR006442">
    <property type="entry name" value="Antitoxin_Phd/YefM"/>
</dbReference>
<gene>
    <name evidence="3" type="ORF">V0U35_10875</name>
</gene>
<comment type="caution">
    <text evidence="3">The sequence shown here is derived from an EMBL/GenBank/DDBJ whole genome shotgun (WGS) entry which is preliminary data.</text>
</comment>
<dbReference type="Gene3D" id="1.10.1220.170">
    <property type="match status" value="1"/>
</dbReference>
<dbReference type="NCBIfam" id="TIGR01552">
    <property type="entry name" value="phd_fam"/>
    <property type="match status" value="1"/>
</dbReference>
<evidence type="ECO:0000256" key="2">
    <source>
        <dbReference type="RuleBase" id="RU362080"/>
    </source>
</evidence>
<comment type="similarity">
    <text evidence="1 2">Belongs to the phD/YefM antitoxin family.</text>
</comment>
<dbReference type="Gene3D" id="3.40.1620.10">
    <property type="entry name" value="YefM-like domain"/>
    <property type="match status" value="1"/>
</dbReference>
<keyword evidence="4" id="KW-1185">Reference proteome</keyword>
<dbReference type="Proteomes" id="UP001310692">
    <property type="component" value="Unassembled WGS sequence"/>
</dbReference>
<reference evidence="3 4" key="1">
    <citation type="submission" date="2024-01" db="EMBL/GenBank/DDBJ databases">
        <title>Hyphobacterium bacterium isolated from marine sediment.</title>
        <authorList>
            <person name="Zhao S."/>
        </authorList>
    </citation>
    <scope>NUCLEOTIDE SEQUENCE [LARGE SCALE GENOMIC DNA]</scope>
    <source>
        <strain evidence="3 4">Y60-23</strain>
    </source>
</reference>
<proteinExistence type="inferred from homology"/>
<organism evidence="3 4">
    <name type="scientific">Hyphobacterium marinum</name>
    <dbReference type="NCBI Taxonomy" id="3116574"/>
    <lineage>
        <taxon>Bacteria</taxon>
        <taxon>Pseudomonadati</taxon>
        <taxon>Pseudomonadota</taxon>
        <taxon>Alphaproteobacteria</taxon>
        <taxon>Maricaulales</taxon>
        <taxon>Maricaulaceae</taxon>
        <taxon>Hyphobacterium</taxon>
    </lineage>
</organism>
<accession>A0ABU7M038</accession>
<dbReference type="InterPro" id="IPR036165">
    <property type="entry name" value="YefM-like_sf"/>
</dbReference>
<dbReference type="PANTHER" id="PTHR33713:SF10">
    <property type="entry name" value="ANTITOXIN YAFN"/>
    <property type="match status" value="1"/>
</dbReference>
<dbReference type="SUPFAM" id="SSF143120">
    <property type="entry name" value="YefM-like"/>
    <property type="match status" value="1"/>
</dbReference>
<evidence type="ECO:0000313" key="4">
    <source>
        <dbReference type="Proteomes" id="UP001310692"/>
    </source>
</evidence>
<dbReference type="PANTHER" id="PTHR33713">
    <property type="entry name" value="ANTITOXIN YAFN-RELATED"/>
    <property type="match status" value="1"/>
</dbReference>
<comment type="function">
    <text evidence="2">Antitoxin component of a type II toxin-antitoxin (TA) system.</text>
</comment>
<sequence>MKTYSATEAKNKFGQLLDDAQRGPVRIEKHGRASSYLVSQADYDALEAQKVRELREMLAESQRDYEAGRTVPMEQVHAEVRAMLEQAKRDAEG</sequence>
<dbReference type="EMBL" id="JAZDRO010000004">
    <property type="protein sequence ID" value="MEE2567179.1"/>
    <property type="molecule type" value="Genomic_DNA"/>
</dbReference>
<protein>
    <recommendedName>
        <fullName evidence="2">Antitoxin</fullName>
    </recommendedName>
</protein>
<evidence type="ECO:0000256" key="1">
    <source>
        <dbReference type="ARBA" id="ARBA00009981"/>
    </source>
</evidence>
<evidence type="ECO:0000313" key="3">
    <source>
        <dbReference type="EMBL" id="MEE2567179.1"/>
    </source>
</evidence>